<name>A0A1H8UWS6_9EURY</name>
<dbReference type="Gene3D" id="3.30.470.30">
    <property type="entry name" value="DNA ligase/mRNA capping enzyme"/>
    <property type="match status" value="1"/>
</dbReference>
<dbReference type="InterPro" id="IPR012310">
    <property type="entry name" value="DNA_ligase_ATP-dep_cent"/>
</dbReference>
<dbReference type="GO" id="GO:0005524">
    <property type="term" value="F:ATP binding"/>
    <property type="evidence" value="ECO:0007669"/>
    <property type="project" value="UniProtKB-UniRule"/>
</dbReference>
<evidence type="ECO:0000256" key="8">
    <source>
        <dbReference type="ARBA" id="ARBA00022763"/>
    </source>
</evidence>
<organism evidence="17 18">
    <name type="scientific">Halorientalis persicus</name>
    <dbReference type="NCBI Taxonomy" id="1367881"/>
    <lineage>
        <taxon>Archaea</taxon>
        <taxon>Methanobacteriati</taxon>
        <taxon>Methanobacteriota</taxon>
        <taxon>Stenosarchaea group</taxon>
        <taxon>Halobacteria</taxon>
        <taxon>Halobacteriales</taxon>
        <taxon>Haloarculaceae</taxon>
        <taxon>Halorientalis</taxon>
    </lineage>
</organism>
<dbReference type="SUPFAM" id="SSF56091">
    <property type="entry name" value="DNA ligase/mRNA capping enzyme, catalytic domain"/>
    <property type="match status" value="1"/>
</dbReference>
<accession>A0A1H8UWS6</accession>
<dbReference type="Gene3D" id="2.40.50.140">
    <property type="entry name" value="Nucleic acid-binding proteins"/>
    <property type="match status" value="1"/>
</dbReference>
<dbReference type="InterPro" id="IPR050191">
    <property type="entry name" value="ATP-dep_DNA_ligase"/>
</dbReference>
<gene>
    <name evidence="14" type="primary">lig</name>
    <name evidence="17" type="ORF">SAMN05216388_103147</name>
</gene>
<dbReference type="AlphaFoldDB" id="A0A1H8UWS6"/>
<feature type="binding site" evidence="14">
    <location>
        <position position="423"/>
    </location>
    <ligand>
        <name>ATP</name>
        <dbReference type="ChEBI" id="CHEBI:30616"/>
    </ligand>
</feature>
<comment type="catalytic activity">
    <reaction evidence="14">
        <text>ATP + (deoxyribonucleotide)n-3'-hydroxyl + 5'-phospho-(deoxyribonucleotide)m = (deoxyribonucleotide)n+m + AMP + diphosphate.</text>
        <dbReference type="EC" id="6.5.1.1"/>
    </reaction>
</comment>
<dbReference type="EMBL" id="FOCX01000031">
    <property type="protein sequence ID" value="SEP07670.1"/>
    <property type="molecule type" value="Genomic_DNA"/>
</dbReference>
<dbReference type="PROSITE" id="PS50160">
    <property type="entry name" value="DNA_LIGASE_A3"/>
    <property type="match status" value="1"/>
</dbReference>
<comment type="function">
    <text evidence="14">DNA ligase that seals nicks in double-stranded DNA during DNA replication, DNA recombination and DNA repair.</text>
</comment>
<dbReference type="CDD" id="cd07901">
    <property type="entry name" value="Adenylation_DNA_ligase_Arch_LigB"/>
    <property type="match status" value="1"/>
</dbReference>
<dbReference type="GO" id="GO:0006281">
    <property type="term" value="P:DNA repair"/>
    <property type="evidence" value="ECO:0007669"/>
    <property type="project" value="UniProtKB-UniRule"/>
</dbReference>
<evidence type="ECO:0000256" key="7">
    <source>
        <dbReference type="ARBA" id="ARBA00022741"/>
    </source>
</evidence>
<dbReference type="OrthoDB" id="31274at2157"/>
<feature type="binding site" evidence="14">
    <location>
        <position position="254"/>
    </location>
    <ligand>
        <name>ATP</name>
        <dbReference type="ChEBI" id="CHEBI:30616"/>
    </ligand>
</feature>
<evidence type="ECO:0000256" key="15">
    <source>
        <dbReference type="RuleBase" id="RU004196"/>
    </source>
</evidence>
<dbReference type="EC" id="6.5.1.1" evidence="14"/>
<dbReference type="PROSITE" id="PS00697">
    <property type="entry name" value="DNA_LIGASE_A1"/>
    <property type="match status" value="1"/>
</dbReference>
<reference evidence="18" key="1">
    <citation type="submission" date="2016-10" db="EMBL/GenBank/DDBJ databases">
        <authorList>
            <person name="Varghese N."/>
            <person name="Submissions S."/>
        </authorList>
    </citation>
    <scope>NUCLEOTIDE SEQUENCE [LARGE SCALE GENOMIC DNA]</scope>
    <source>
        <strain evidence="18">IBRC-M 10043</strain>
    </source>
</reference>
<dbReference type="SUPFAM" id="SSF117018">
    <property type="entry name" value="ATP-dependent DNA ligase DNA-binding domain"/>
    <property type="match status" value="1"/>
</dbReference>
<evidence type="ECO:0000256" key="2">
    <source>
        <dbReference type="ARBA" id="ARBA00013308"/>
    </source>
</evidence>
<evidence type="ECO:0000256" key="9">
    <source>
        <dbReference type="ARBA" id="ARBA00022840"/>
    </source>
</evidence>
<dbReference type="InterPro" id="IPR012309">
    <property type="entry name" value="DNA_ligase_ATP-dep_C"/>
</dbReference>
<evidence type="ECO:0000256" key="4">
    <source>
        <dbReference type="ARBA" id="ARBA00022618"/>
    </source>
</evidence>
<dbReference type="GO" id="GO:0003677">
    <property type="term" value="F:DNA binding"/>
    <property type="evidence" value="ECO:0007669"/>
    <property type="project" value="InterPro"/>
</dbReference>
<dbReference type="SUPFAM" id="SSF50249">
    <property type="entry name" value="Nucleic acid-binding proteins"/>
    <property type="match status" value="1"/>
</dbReference>
<keyword evidence="12 14" id="KW-0234">DNA repair</keyword>
<feature type="active site" description="N6-AMP-lysine intermediate" evidence="14">
    <location>
        <position position="256"/>
    </location>
</feature>
<dbReference type="GO" id="GO:0006273">
    <property type="term" value="P:lagging strand elongation"/>
    <property type="evidence" value="ECO:0007669"/>
    <property type="project" value="TreeGrafter"/>
</dbReference>
<evidence type="ECO:0000256" key="10">
    <source>
        <dbReference type="ARBA" id="ARBA00022842"/>
    </source>
</evidence>
<dbReference type="HAMAP" id="MF_00407">
    <property type="entry name" value="DNA_ligase"/>
    <property type="match status" value="1"/>
</dbReference>
<dbReference type="InterPro" id="IPR016059">
    <property type="entry name" value="DNA_ligase_ATP-dep_CS"/>
</dbReference>
<dbReference type="Pfam" id="PF01068">
    <property type="entry name" value="DNA_ligase_A_M"/>
    <property type="match status" value="1"/>
</dbReference>
<comment type="similarity">
    <text evidence="1 14 15">Belongs to the ATP-dependent DNA ligase family.</text>
</comment>
<evidence type="ECO:0000256" key="12">
    <source>
        <dbReference type="ARBA" id="ARBA00023204"/>
    </source>
</evidence>
<evidence type="ECO:0000256" key="1">
    <source>
        <dbReference type="ARBA" id="ARBA00007572"/>
    </source>
</evidence>
<keyword evidence="6 14" id="KW-0479">Metal-binding</keyword>
<dbReference type="GO" id="GO:0046872">
    <property type="term" value="F:metal ion binding"/>
    <property type="evidence" value="ECO:0007669"/>
    <property type="project" value="UniProtKB-KW"/>
</dbReference>
<keyword evidence="4 14" id="KW-0132">Cell division</keyword>
<evidence type="ECO:0000313" key="17">
    <source>
        <dbReference type="EMBL" id="SEP07670.1"/>
    </source>
</evidence>
<dbReference type="NCBIfam" id="TIGR00574">
    <property type="entry name" value="dnl1"/>
    <property type="match status" value="1"/>
</dbReference>
<keyword evidence="10 14" id="KW-0460">Magnesium</keyword>
<dbReference type="InterPro" id="IPR012340">
    <property type="entry name" value="NA-bd_OB-fold"/>
</dbReference>
<keyword evidence="7 14" id="KW-0547">Nucleotide-binding</keyword>
<keyword evidence="3 14" id="KW-0436">Ligase</keyword>
<dbReference type="PANTHER" id="PTHR45674">
    <property type="entry name" value="DNA LIGASE 1/3 FAMILY MEMBER"/>
    <property type="match status" value="1"/>
</dbReference>
<dbReference type="GO" id="GO:0071897">
    <property type="term" value="P:DNA biosynthetic process"/>
    <property type="evidence" value="ECO:0007669"/>
    <property type="project" value="InterPro"/>
</dbReference>
<proteinExistence type="inferred from homology"/>
<keyword evidence="5 14" id="KW-0235">DNA replication</keyword>
<comment type="cofactor">
    <cofactor evidence="14">
        <name>Mg(2+)</name>
        <dbReference type="ChEBI" id="CHEBI:18420"/>
    </cofactor>
</comment>
<keyword evidence="9 14" id="KW-0067">ATP-binding</keyword>
<dbReference type="InterPro" id="IPR000977">
    <property type="entry name" value="DNA_ligase_ATP-dep"/>
</dbReference>
<dbReference type="Gene3D" id="1.10.3260.10">
    <property type="entry name" value="DNA ligase, ATP-dependent, N-terminal domain"/>
    <property type="match status" value="1"/>
</dbReference>
<feature type="binding site" evidence="14">
    <location>
        <position position="429"/>
    </location>
    <ligand>
        <name>ATP</name>
        <dbReference type="ChEBI" id="CHEBI:30616"/>
    </ligand>
</feature>
<evidence type="ECO:0000313" key="18">
    <source>
        <dbReference type="Proteomes" id="UP000198775"/>
    </source>
</evidence>
<protein>
    <recommendedName>
        <fullName evidence="2 14">DNA ligase</fullName>
        <ecNumber evidence="14">6.5.1.1</ecNumber>
    </recommendedName>
    <alternativeName>
        <fullName evidence="14">Polydeoxyribonucleotide synthase [ATP]</fullName>
    </alternativeName>
</protein>
<feature type="binding site" evidence="14">
    <location>
        <position position="276"/>
    </location>
    <ligand>
        <name>ATP</name>
        <dbReference type="ChEBI" id="CHEBI:30616"/>
    </ligand>
</feature>
<sequence>MEYAEFATVCDRLAATDADLEQVQILADWLTKADADMLPLVVGMVRGKVFEPWETAELGVSSSLTVEAIDTATGVGTDRIETVWSETGDLGDAAAWAVEHETQQSLFSEPLTLERVYETLRDLADFDGEGSQDRRVSEVAGLIADADPDEARYVVRTALGHMRLGVGDGTMRDAIAAAFLDGSDAASDAVERAHQVTNDYGLVARTARDDGRNGLADLDVELFRPVQMMLAKKAEGLADGIDDVADEPDDAHMEYKYDGARVQIHVDGDEIRVYTRRLEDVTAQFPDVVEAVGEHVTADRCLLDGELVGYDPETGGPIPFQEFSRRIKRKYDIEEMVEQIPVTLYLFDILSHEDDSLFETSLRDRLVRLDGAFEPSEGKIERAAHREFETEGAANDFYQDALADGHEGVMLKNLAATYQPGERVGYMMKVKPVMEPLDLVVTRAQWSEGRRSDYLGRLFLGCRDTEGEFVEIGRLSTGYTDDELAALTDELTDLIVSENGRMVDLRPEVVLEVEYEEIQQSPEYSSGYALRFPRYLDVRDDLSPTDVDSIERVESLYEDQ</sequence>
<evidence type="ECO:0000256" key="11">
    <source>
        <dbReference type="ARBA" id="ARBA00023172"/>
    </source>
</evidence>
<dbReference type="InterPro" id="IPR022865">
    <property type="entry name" value="DNA_ligae_ATP-dep_bac/arc"/>
</dbReference>
<dbReference type="RefSeq" id="WP_092663707.1">
    <property type="nucleotide sequence ID" value="NZ_FOCX01000031.1"/>
</dbReference>
<feature type="binding site" evidence="14">
    <location>
        <position position="306"/>
    </location>
    <ligand>
        <name>ATP</name>
        <dbReference type="ChEBI" id="CHEBI:30616"/>
    </ligand>
</feature>
<keyword evidence="18" id="KW-1185">Reference proteome</keyword>
<evidence type="ECO:0000259" key="16">
    <source>
        <dbReference type="PROSITE" id="PS50160"/>
    </source>
</evidence>
<evidence type="ECO:0000256" key="6">
    <source>
        <dbReference type="ARBA" id="ARBA00022723"/>
    </source>
</evidence>
<dbReference type="InterPro" id="IPR036599">
    <property type="entry name" value="DNA_ligase_N_sf"/>
</dbReference>
<dbReference type="InterPro" id="IPR012308">
    <property type="entry name" value="DNA_ligase_ATP-dep_N"/>
</dbReference>
<evidence type="ECO:0000256" key="5">
    <source>
        <dbReference type="ARBA" id="ARBA00022705"/>
    </source>
</evidence>
<dbReference type="PANTHER" id="PTHR45674:SF7">
    <property type="entry name" value="DNA LIGASE"/>
    <property type="match status" value="1"/>
</dbReference>
<dbReference type="GO" id="GO:0006310">
    <property type="term" value="P:DNA recombination"/>
    <property type="evidence" value="ECO:0007669"/>
    <property type="project" value="UniProtKB-UniRule"/>
</dbReference>
<evidence type="ECO:0000256" key="3">
    <source>
        <dbReference type="ARBA" id="ARBA00022598"/>
    </source>
</evidence>
<dbReference type="FunFam" id="1.10.3260.10:FF:000007">
    <property type="entry name" value="DNA ligase"/>
    <property type="match status" value="1"/>
</dbReference>
<dbReference type="Pfam" id="PF04675">
    <property type="entry name" value="DNA_ligase_A_N"/>
    <property type="match status" value="1"/>
</dbReference>
<feature type="binding site" evidence="14">
    <location>
        <position position="347"/>
    </location>
    <ligand>
        <name>ATP</name>
        <dbReference type="ChEBI" id="CHEBI:30616"/>
    </ligand>
</feature>
<dbReference type="GO" id="GO:0003910">
    <property type="term" value="F:DNA ligase (ATP) activity"/>
    <property type="evidence" value="ECO:0007669"/>
    <property type="project" value="UniProtKB-UniRule"/>
</dbReference>
<keyword evidence="11 14" id="KW-0233">DNA recombination</keyword>
<evidence type="ECO:0000256" key="14">
    <source>
        <dbReference type="HAMAP-Rule" id="MF_00407"/>
    </source>
</evidence>
<evidence type="ECO:0000256" key="13">
    <source>
        <dbReference type="ARBA" id="ARBA00023306"/>
    </source>
</evidence>
<feature type="binding site" evidence="14">
    <location>
        <position position="261"/>
    </location>
    <ligand>
        <name>ATP</name>
        <dbReference type="ChEBI" id="CHEBI:30616"/>
    </ligand>
</feature>
<keyword evidence="8 14" id="KW-0227">DNA damage</keyword>
<feature type="domain" description="ATP-dependent DNA ligase family profile" evidence="16">
    <location>
        <begin position="335"/>
        <end position="464"/>
    </location>
</feature>
<dbReference type="PROSITE" id="PS00333">
    <property type="entry name" value="DNA_LIGASE_A2"/>
    <property type="match status" value="1"/>
</dbReference>
<keyword evidence="13 14" id="KW-0131">Cell cycle</keyword>
<dbReference type="Proteomes" id="UP000198775">
    <property type="component" value="Unassembled WGS sequence"/>
</dbReference>
<dbReference type="Pfam" id="PF04679">
    <property type="entry name" value="DNA_ligase_A_C"/>
    <property type="match status" value="1"/>
</dbReference>
<dbReference type="GO" id="GO:0051301">
    <property type="term" value="P:cell division"/>
    <property type="evidence" value="ECO:0007669"/>
    <property type="project" value="UniProtKB-KW"/>
</dbReference>